<feature type="chain" id="PRO_5031390503" description="Alpha-L-rhamnosidase" evidence="1">
    <location>
        <begin position="20"/>
        <end position="720"/>
    </location>
</feature>
<dbReference type="Pfam" id="PF17390">
    <property type="entry name" value="Bac_rhamnosid_C"/>
    <property type="match status" value="1"/>
</dbReference>
<keyword evidence="6" id="KW-1185">Reference proteome</keyword>
<dbReference type="InterPro" id="IPR035398">
    <property type="entry name" value="Bac_rhamnosid_C"/>
</dbReference>
<evidence type="ECO:0000256" key="1">
    <source>
        <dbReference type="SAM" id="SignalP"/>
    </source>
</evidence>
<dbReference type="GO" id="GO:0005975">
    <property type="term" value="P:carbohydrate metabolic process"/>
    <property type="evidence" value="ECO:0007669"/>
    <property type="project" value="InterPro"/>
</dbReference>
<sequence length="720" mass="82789">MKRTILLVLMSIVMQLTFAQKVATWIYYPGDFEIWLANQVQNRRTDRGTFFPPFWKMDSFYVLVEFSKKVTLAKPEDISLRVEGKYNVKIDDKFLPGFPTKIAIPAGHHLIQVKVYDQANVPAIYVNGTTIKSDSSWLVTYEDKEWIDASGRASDTSTGTVYVNAGSWNFNSPDTPPSHFKLPTTPESPVSMTKKDKGMLYDFGKETFGYVKFNGLRGKGLIHIYYGESPEEALSTHYCETLDSLPVDNRLPKNVTMTDSKAFRYIYIVKDGQLSYHSLSMNYEYLPLQQTGSFKCNDTLINKIWDVSAYTLRLTTREFFLDGIKRDRWIWSGDAYQSYLMNYYSFFNSPAVTRTIYALRGKNPVTSHINTIMDYTFYWFMSIYDYYQYTGDKFFIKQIYPRMKSMMNFCLTRRDANGMMEGLPGDWVFIDWSDFKMSKAGEVSFEQLLFCRSLEVMASCAKLENDTIHEKEYNDLEKGLRSKLFTAFWSNKANAFIQNRVNGIKSTQVTPYTNIFAVLFNYLDSTKTEDIKSGVLLNPNALQITTPYMQFYKLAALCALGEQKHVLNDIRSYWGGMLRLGATTFWEQYNPNEKGAQLLAMYGRPFGKSLCHAWGASPIYLLGKYYLGIRPTTPGYKTYAIEPHLGGLQWMEGTVPTPHGKIYVYYSHTLIKVRSDEGTGVLHFSSLLKPSCENGDIINKGHHQYEMQVQAGRSYTITCK</sequence>
<dbReference type="PANTHER" id="PTHR34987:SF6">
    <property type="entry name" value="ALPHA-L-RHAMNOSIDASE SIX-HAIRPIN GLYCOSIDASE DOMAIN-CONTAINING PROTEIN"/>
    <property type="match status" value="1"/>
</dbReference>
<dbReference type="RefSeq" id="WP_183412830.1">
    <property type="nucleotide sequence ID" value="NZ_JACHYB010000001.1"/>
</dbReference>
<evidence type="ECO:0000313" key="6">
    <source>
        <dbReference type="Proteomes" id="UP000544222"/>
    </source>
</evidence>
<evidence type="ECO:0000313" key="5">
    <source>
        <dbReference type="EMBL" id="MBB3187015.1"/>
    </source>
</evidence>
<evidence type="ECO:0000259" key="4">
    <source>
        <dbReference type="Pfam" id="PF21209"/>
    </source>
</evidence>
<evidence type="ECO:0000259" key="2">
    <source>
        <dbReference type="Pfam" id="PF17389"/>
    </source>
</evidence>
<evidence type="ECO:0000259" key="3">
    <source>
        <dbReference type="Pfam" id="PF17390"/>
    </source>
</evidence>
<dbReference type="InterPro" id="IPR012341">
    <property type="entry name" value="6hp_glycosidase-like_sf"/>
</dbReference>
<feature type="signal peptide" evidence="1">
    <location>
        <begin position="1"/>
        <end position="19"/>
    </location>
</feature>
<dbReference type="InterPro" id="IPR035396">
    <property type="entry name" value="Bac_rhamnosid6H"/>
</dbReference>
<dbReference type="EMBL" id="JACHYB010000001">
    <property type="protein sequence ID" value="MBB3187015.1"/>
    <property type="molecule type" value="Genomic_DNA"/>
</dbReference>
<dbReference type="Gene3D" id="1.50.10.10">
    <property type="match status" value="1"/>
</dbReference>
<dbReference type="Pfam" id="PF17389">
    <property type="entry name" value="Bac_rhamnosid6H"/>
    <property type="match status" value="1"/>
</dbReference>
<dbReference type="SUPFAM" id="SSF48208">
    <property type="entry name" value="Six-hairpin glycosidases"/>
    <property type="match status" value="1"/>
</dbReference>
<reference evidence="5 6" key="1">
    <citation type="submission" date="2020-08" db="EMBL/GenBank/DDBJ databases">
        <title>Genomic Encyclopedia of Type Strains, Phase IV (KMG-IV): sequencing the most valuable type-strain genomes for metagenomic binning, comparative biology and taxonomic classification.</title>
        <authorList>
            <person name="Goeker M."/>
        </authorList>
    </citation>
    <scope>NUCLEOTIDE SEQUENCE [LARGE SCALE GENOMIC DNA]</scope>
    <source>
        <strain evidence="5 6">DSM 27471</strain>
    </source>
</reference>
<dbReference type="InterPro" id="IPR048932">
    <property type="entry name" value="Rhamnosid-like_N_bacteroidetes"/>
</dbReference>
<evidence type="ECO:0008006" key="7">
    <source>
        <dbReference type="Google" id="ProtNLM"/>
    </source>
</evidence>
<comment type="caution">
    <text evidence="5">The sequence shown here is derived from an EMBL/GenBank/DDBJ whole genome shotgun (WGS) entry which is preliminary data.</text>
</comment>
<dbReference type="Proteomes" id="UP000544222">
    <property type="component" value="Unassembled WGS sequence"/>
</dbReference>
<dbReference type="PANTHER" id="PTHR34987">
    <property type="entry name" value="C, PUTATIVE (AFU_ORTHOLOGUE AFUA_3G02880)-RELATED"/>
    <property type="match status" value="1"/>
</dbReference>
<dbReference type="AlphaFoldDB" id="A0A7W5DQ43"/>
<accession>A0A7W5DQ43</accession>
<feature type="domain" description="Alpha-L-rhamnosidase six-hairpin glycosidase" evidence="2">
    <location>
        <begin position="289"/>
        <end position="624"/>
    </location>
</feature>
<organism evidence="5 6">
    <name type="scientific">Microbacter margulisiae</name>
    <dbReference type="NCBI Taxonomy" id="1350067"/>
    <lineage>
        <taxon>Bacteria</taxon>
        <taxon>Pseudomonadati</taxon>
        <taxon>Bacteroidota</taxon>
        <taxon>Bacteroidia</taxon>
        <taxon>Bacteroidales</taxon>
        <taxon>Porphyromonadaceae</taxon>
        <taxon>Microbacter</taxon>
    </lineage>
</organism>
<dbReference type="InterPro" id="IPR008928">
    <property type="entry name" value="6-hairpin_glycosidase_sf"/>
</dbReference>
<dbReference type="Pfam" id="PF21209">
    <property type="entry name" value="Bac_rhamnosid-like_N"/>
    <property type="match status" value="1"/>
</dbReference>
<dbReference type="Gene3D" id="2.60.420.10">
    <property type="entry name" value="Maltose phosphorylase, domain 3"/>
    <property type="match status" value="1"/>
</dbReference>
<feature type="domain" description="Alpha-rhamnosidase-like N-terminal" evidence="4">
    <location>
        <begin position="64"/>
        <end position="268"/>
    </location>
</feature>
<protein>
    <recommendedName>
        <fullName evidence="7">Alpha-L-rhamnosidase</fullName>
    </recommendedName>
</protein>
<keyword evidence="1" id="KW-0732">Signal</keyword>
<feature type="domain" description="Alpha-L-rhamnosidase C-terminal" evidence="3">
    <location>
        <begin position="628"/>
        <end position="669"/>
    </location>
</feature>
<gene>
    <name evidence="5" type="ORF">FHX64_001178</name>
</gene>
<proteinExistence type="predicted"/>
<dbReference type="Gene3D" id="2.60.120.260">
    <property type="entry name" value="Galactose-binding domain-like"/>
    <property type="match status" value="2"/>
</dbReference>
<name>A0A7W5DQ43_9PORP</name>